<proteinExistence type="predicted"/>
<name>A0A382KH75_9ZZZZ</name>
<dbReference type="AlphaFoldDB" id="A0A382KH75"/>
<protein>
    <submittedName>
        <fullName evidence="1">Uncharacterized protein</fullName>
    </submittedName>
</protein>
<dbReference type="EMBL" id="UINC01080466">
    <property type="protein sequence ID" value="SVC23426.1"/>
    <property type="molecule type" value="Genomic_DNA"/>
</dbReference>
<sequence>MEEAYHQRTTFLSFEKEYIAEFVYGGIDGVITTFAVV</sequence>
<evidence type="ECO:0000313" key="1">
    <source>
        <dbReference type="EMBL" id="SVC23426.1"/>
    </source>
</evidence>
<gene>
    <name evidence="1" type="ORF">METZ01_LOCUS276280</name>
</gene>
<accession>A0A382KH75</accession>
<reference evidence="1" key="1">
    <citation type="submission" date="2018-05" db="EMBL/GenBank/DDBJ databases">
        <authorList>
            <person name="Lanie J.A."/>
            <person name="Ng W.-L."/>
            <person name="Kazmierczak K.M."/>
            <person name="Andrzejewski T.M."/>
            <person name="Davidsen T.M."/>
            <person name="Wayne K.J."/>
            <person name="Tettelin H."/>
            <person name="Glass J.I."/>
            <person name="Rusch D."/>
            <person name="Podicherti R."/>
            <person name="Tsui H.-C.T."/>
            <person name="Winkler M.E."/>
        </authorList>
    </citation>
    <scope>NUCLEOTIDE SEQUENCE</scope>
</reference>
<feature type="non-terminal residue" evidence="1">
    <location>
        <position position="37"/>
    </location>
</feature>
<organism evidence="1">
    <name type="scientific">marine metagenome</name>
    <dbReference type="NCBI Taxonomy" id="408172"/>
    <lineage>
        <taxon>unclassified sequences</taxon>
        <taxon>metagenomes</taxon>
        <taxon>ecological metagenomes</taxon>
    </lineage>
</organism>